<organism evidence="2 3">
    <name type="scientific">Clostridium gasigenes</name>
    <dbReference type="NCBI Taxonomy" id="94869"/>
    <lineage>
        <taxon>Bacteria</taxon>
        <taxon>Bacillati</taxon>
        <taxon>Bacillota</taxon>
        <taxon>Clostridia</taxon>
        <taxon>Eubacteriales</taxon>
        <taxon>Clostridiaceae</taxon>
        <taxon>Clostridium</taxon>
    </lineage>
</organism>
<dbReference type="AlphaFoldDB" id="A0A1H0N2G2"/>
<accession>A0A1H0N2G2</accession>
<protein>
    <submittedName>
        <fullName evidence="2">Uncharacterized protein</fullName>
    </submittedName>
</protein>
<evidence type="ECO:0000313" key="2">
    <source>
        <dbReference type="EMBL" id="SDO86858.1"/>
    </source>
</evidence>
<reference evidence="2 3" key="1">
    <citation type="submission" date="2016-10" db="EMBL/GenBank/DDBJ databases">
        <authorList>
            <person name="de Groot N.N."/>
        </authorList>
    </citation>
    <scope>NUCLEOTIDE SEQUENCE [LARGE SCALE GENOMIC DNA]</scope>
    <source>
        <strain evidence="2 3">DSM 12272</strain>
    </source>
</reference>
<reference evidence="1 4" key="2">
    <citation type="submission" date="2020-08" db="EMBL/GenBank/DDBJ databases">
        <title>Clostridia isolated from Swiss meat.</title>
        <authorList>
            <person name="Wambui J."/>
            <person name="Stevens M.J.A."/>
            <person name="Stephan R."/>
        </authorList>
    </citation>
    <scope>NUCLEOTIDE SEQUENCE [LARGE SCALE GENOMIC DNA]</scope>
    <source>
        <strain evidence="1 4">CM001</strain>
    </source>
</reference>
<evidence type="ECO:0000313" key="1">
    <source>
        <dbReference type="EMBL" id="MBB6716224.1"/>
    </source>
</evidence>
<evidence type="ECO:0000313" key="3">
    <source>
        <dbReference type="Proteomes" id="UP000198597"/>
    </source>
</evidence>
<dbReference type="EMBL" id="JACKWY010000012">
    <property type="protein sequence ID" value="MBB6716224.1"/>
    <property type="molecule type" value="Genomic_DNA"/>
</dbReference>
<gene>
    <name evidence="1" type="ORF">H7E68_16080</name>
    <name evidence="2" type="ORF">SAMN04488529_101660</name>
</gene>
<dbReference type="Proteomes" id="UP000585258">
    <property type="component" value="Unassembled WGS sequence"/>
</dbReference>
<sequence>MIKMKVNYPEDMTEIKAILIDKLTDFALKNCTQKEIDGMIRYYDSLEKK</sequence>
<dbReference type="STRING" id="94869.SAMN04488529_101660"/>
<dbReference type="Proteomes" id="UP000198597">
    <property type="component" value="Unassembled WGS sequence"/>
</dbReference>
<dbReference type="EMBL" id="FNJM01000001">
    <property type="protein sequence ID" value="SDO86858.1"/>
    <property type="molecule type" value="Genomic_DNA"/>
</dbReference>
<evidence type="ECO:0000313" key="4">
    <source>
        <dbReference type="Proteomes" id="UP000585258"/>
    </source>
</evidence>
<keyword evidence="3" id="KW-1185">Reference proteome</keyword>
<proteinExistence type="predicted"/>
<name>A0A1H0N2G2_9CLOT</name>
<dbReference type="RefSeq" id="WP_175490749.1">
    <property type="nucleotide sequence ID" value="NZ_FNJM01000001.1"/>
</dbReference>